<sequence length="664" mass="72029">MAPLGPLLLGAATLASAVSASSWSLPEGYHRFAPRTEGLNWGECDRDTSGLRECSRFEVPLDWANSTAGKASLAVARYKATKKPKLGTLFINPGGPSGSGVDTILSSNAEDISAMSGGQYDIVSWDPRGVGLTIPRADCFKTATEEAAFWEGTIPHAGLEARGNFTDQRDLDAFYEQEDEVDVLLEELGKRCINFSPDTFQYIGSAAAVRDMVAMHDALEGPDKPIDFWGLSYGTIIGIYFVNMFPDRVGRVVLDGVVDPEYWANRPAHEMWRIKTESTDEALTGFVTACASAGPSGCALATKGSTPDSLRQLMYNLIDAAYDYKRKVGPNATIGSAEIRSMLYQGMYTPTGWTKLAKYLAGYVEAFQNLTLLSNSTQKRSIRTPLFDLDRRQTANNGTSNDEQAVDYSFQGVTCADAVDPGNVTTKDVFDFLVKVTREVSPMFGPSWGDGGLYCHRWPVRAVERYAGPWNKKLANPILVIGNEADPVTPYISAKKVADALGDSAILIEQDDYGHLSLAMHSTCTISALQDYFLNNQLPSQDKLCGTNQELFPGPGVTKGTIAKLNANGLSTDSGSLEDELEKARERGDKLFIAVIALAAAAGLLLLGVLFSCIRGRQRSKSVHATYIPRGAFEKGSEEQGHTYDDPYHKGPSVKPGGYARVET</sequence>
<dbReference type="Pfam" id="PF08386">
    <property type="entry name" value="Abhydrolase_4"/>
    <property type="match status" value="1"/>
</dbReference>
<dbReference type="Proteomes" id="UP000663846">
    <property type="component" value="Unassembled WGS sequence"/>
</dbReference>
<evidence type="ECO:0000313" key="8">
    <source>
        <dbReference type="EMBL" id="CAE6336492.1"/>
    </source>
</evidence>
<dbReference type="Pfam" id="PF00561">
    <property type="entry name" value="Abhydrolase_1"/>
    <property type="match status" value="1"/>
</dbReference>
<evidence type="ECO:0008006" key="10">
    <source>
        <dbReference type="Google" id="ProtNLM"/>
    </source>
</evidence>
<organism evidence="8 9">
    <name type="scientific">Rhizoctonia solani</name>
    <dbReference type="NCBI Taxonomy" id="456999"/>
    <lineage>
        <taxon>Eukaryota</taxon>
        <taxon>Fungi</taxon>
        <taxon>Dikarya</taxon>
        <taxon>Basidiomycota</taxon>
        <taxon>Agaricomycotina</taxon>
        <taxon>Agaricomycetes</taxon>
        <taxon>Cantharellales</taxon>
        <taxon>Ceratobasidiaceae</taxon>
        <taxon>Rhizoctonia</taxon>
    </lineage>
</organism>
<dbReference type="SUPFAM" id="SSF53474">
    <property type="entry name" value="alpha/beta-Hydrolases"/>
    <property type="match status" value="1"/>
</dbReference>
<feature type="signal peptide" evidence="5">
    <location>
        <begin position="1"/>
        <end position="20"/>
    </location>
</feature>
<evidence type="ECO:0000256" key="3">
    <source>
        <dbReference type="SAM" id="MobiDB-lite"/>
    </source>
</evidence>
<keyword evidence="4" id="KW-0812">Transmembrane</keyword>
<evidence type="ECO:0000313" key="9">
    <source>
        <dbReference type="Proteomes" id="UP000663846"/>
    </source>
</evidence>
<feature type="domain" description="Peptidase S33 tripeptidyl aminopeptidase-like C-terminal" evidence="7">
    <location>
        <begin position="441"/>
        <end position="545"/>
    </location>
</feature>
<comment type="similarity">
    <text evidence="1">Belongs to the peptidase S33 family.</text>
</comment>
<feature type="domain" description="AB hydrolase-1" evidence="6">
    <location>
        <begin position="88"/>
        <end position="260"/>
    </location>
</feature>
<dbReference type="EMBL" id="CAJMWS010000010">
    <property type="protein sequence ID" value="CAE6336492.1"/>
    <property type="molecule type" value="Genomic_DNA"/>
</dbReference>
<dbReference type="InterPro" id="IPR051601">
    <property type="entry name" value="Serine_prot/Carboxylest_S33"/>
</dbReference>
<evidence type="ECO:0000259" key="6">
    <source>
        <dbReference type="Pfam" id="PF00561"/>
    </source>
</evidence>
<dbReference type="PANTHER" id="PTHR43248">
    <property type="entry name" value="2-SUCCINYL-6-HYDROXY-2,4-CYCLOHEXADIENE-1-CARBOXYLATE SYNTHASE"/>
    <property type="match status" value="1"/>
</dbReference>
<feature type="transmembrane region" description="Helical" evidence="4">
    <location>
        <begin position="591"/>
        <end position="614"/>
    </location>
</feature>
<dbReference type="Gene3D" id="3.40.50.1820">
    <property type="entry name" value="alpha/beta hydrolase"/>
    <property type="match status" value="1"/>
</dbReference>
<evidence type="ECO:0000256" key="2">
    <source>
        <dbReference type="ARBA" id="ARBA00022801"/>
    </source>
</evidence>
<dbReference type="AlphaFoldDB" id="A0A8H2ZWP6"/>
<evidence type="ECO:0000256" key="1">
    <source>
        <dbReference type="ARBA" id="ARBA00010088"/>
    </source>
</evidence>
<evidence type="ECO:0000256" key="5">
    <source>
        <dbReference type="SAM" id="SignalP"/>
    </source>
</evidence>
<feature type="region of interest" description="Disordered" evidence="3">
    <location>
        <begin position="634"/>
        <end position="664"/>
    </location>
</feature>
<keyword evidence="2" id="KW-0378">Hydrolase</keyword>
<feature type="chain" id="PRO_5034233491" description="Hydrolase Mb2248c" evidence="5">
    <location>
        <begin position="21"/>
        <end position="664"/>
    </location>
</feature>
<dbReference type="InterPro" id="IPR013595">
    <property type="entry name" value="Pept_S33_TAP-like_C"/>
</dbReference>
<proteinExistence type="inferred from homology"/>
<dbReference type="PANTHER" id="PTHR43248:SF25">
    <property type="entry name" value="AB HYDROLASE-1 DOMAIN-CONTAINING PROTEIN-RELATED"/>
    <property type="match status" value="1"/>
</dbReference>
<dbReference type="InterPro" id="IPR000073">
    <property type="entry name" value="AB_hydrolase_1"/>
</dbReference>
<keyword evidence="5" id="KW-0732">Signal</keyword>
<evidence type="ECO:0000259" key="7">
    <source>
        <dbReference type="Pfam" id="PF08386"/>
    </source>
</evidence>
<name>A0A8H2ZWP6_9AGAM</name>
<dbReference type="GO" id="GO:0016787">
    <property type="term" value="F:hydrolase activity"/>
    <property type="evidence" value="ECO:0007669"/>
    <property type="project" value="UniProtKB-KW"/>
</dbReference>
<keyword evidence="4" id="KW-1133">Transmembrane helix</keyword>
<gene>
    <name evidence="8" type="ORF">RDB_LOCUS786</name>
</gene>
<evidence type="ECO:0000256" key="4">
    <source>
        <dbReference type="SAM" id="Phobius"/>
    </source>
</evidence>
<keyword evidence="4" id="KW-0472">Membrane</keyword>
<reference evidence="8" key="1">
    <citation type="submission" date="2021-01" db="EMBL/GenBank/DDBJ databases">
        <authorList>
            <person name="Kaushik A."/>
        </authorList>
    </citation>
    <scope>NUCLEOTIDE SEQUENCE</scope>
    <source>
        <strain evidence="8">AG1-1C</strain>
    </source>
</reference>
<dbReference type="InterPro" id="IPR029058">
    <property type="entry name" value="AB_hydrolase_fold"/>
</dbReference>
<accession>A0A8H2ZWP6</accession>
<comment type="caution">
    <text evidence="8">The sequence shown here is derived from an EMBL/GenBank/DDBJ whole genome shotgun (WGS) entry which is preliminary data.</text>
</comment>
<protein>
    <recommendedName>
        <fullName evidence="10">Hydrolase Mb2248c</fullName>
    </recommendedName>
</protein>
<feature type="compositionally biased region" description="Basic and acidic residues" evidence="3">
    <location>
        <begin position="634"/>
        <end position="649"/>
    </location>
</feature>